<proteinExistence type="predicted"/>
<evidence type="ECO:0000313" key="2">
    <source>
        <dbReference type="EMBL" id="CAA9489606.1"/>
    </source>
</evidence>
<evidence type="ECO:0000256" key="1">
    <source>
        <dbReference type="SAM" id="MobiDB-lite"/>
    </source>
</evidence>
<organism evidence="2">
    <name type="scientific">uncultured Solirubrobacteraceae bacterium</name>
    <dbReference type="NCBI Taxonomy" id="1162706"/>
    <lineage>
        <taxon>Bacteria</taxon>
        <taxon>Bacillati</taxon>
        <taxon>Actinomycetota</taxon>
        <taxon>Thermoleophilia</taxon>
        <taxon>Solirubrobacterales</taxon>
        <taxon>Solirubrobacteraceae</taxon>
        <taxon>environmental samples</taxon>
    </lineage>
</organism>
<sequence>MSARRCAVDHSQNARSRKWVFSTSAAVAARSVSGSGTSKKPVSGQTYPGVATDGQRYSDRVARSSLCLASHVVRSPALSAASASIRRASVPFASGMAALRAGYLYWAKSGVTASSPLRAFPAAVRSREYGARGSGASTVVLPEARVGRNTMPLTPSPLAMLHRRLMLFRK</sequence>
<gene>
    <name evidence="2" type="ORF">AVDCRST_MAG38-2550</name>
</gene>
<reference evidence="2" key="1">
    <citation type="submission" date="2020-02" db="EMBL/GenBank/DDBJ databases">
        <authorList>
            <person name="Meier V. D."/>
        </authorList>
    </citation>
    <scope>NUCLEOTIDE SEQUENCE</scope>
    <source>
        <strain evidence="2">AVDCRST_MAG38</strain>
    </source>
</reference>
<dbReference type="AlphaFoldDB" id="A0A6J4S9F7"/>
<name>A0A6J4S9F7_9ACTN</name>
<accession>A0A6J4S9F7</accession>
<dbReference type="EMBL" id="CADCVJ010000213">
    <property type="protein sequence ID" value="CAA9489606.1"/>
    <property type="molecule type" value="Genomic_DNA"/>
</dbReference>
<protein>
    <submittedName>
        <fullName evidence="2">Uncharacterized protein</fullName>
    </submittedName>
</protein>
<feature type="region of interest" description="Disordered" evidence="1">
    <location>
        <begin position="32"/>
        <end position="51"/>
    </location>
</feature>